<keyword evidence="2" id="KW-1133">Transmembrane helix</keyword>
<dbReference type="EMBL" id="BAABBO010000007">
    <property type="protein sequence ID" value="GAA3955627.1"/>
    <property type="molecule type" value="Genomic_DNA"/>
</dbReference>
<proteinExistence type="predicted"/>
<protein>
    <recommendedName>
        <fullName evidence="5">MSHA biogenesis protein MshI</fullName>
    </recommendedName>
</protein>
<sequence length="223" mass="24615">MQQVNLYTEAFRPKRDWFSPASMAWCLGIVVGLILIYSAVLMWQDSIGETELLALQPDTTRLQLEVSELTQTLEQRARDTGLQAQQETLQQRLQNTNMLLGTIQGRLLNERADASFFAILLALGKHTTGALWLEEIVIENSGARLQLAGQTSEPQLLPRYLQALGKEAAFAGRAFNGFRLSLDQPDGQKSGQGLDARRSSDSSGSGPYRAFSVDTHTEDADDA</sequence>
<evidence type="ECO:0000313" key="4">
    <source>
        <dbReference type="Proteomes" id="UP001501337"/>
    </source>
</evidence>
<gene>
    <name evidence="3" type="ORF">GCM10022278_12750</name>
</gene>
<name>A0ABP7NXH6_9GAMM</name>
<keyword evidence="2" id="KW-0812">Transmembrane</keyword>
<keyword evidence="4" id="KW-1185">Reference proteome</keyword>
<organism evidence="3 4">
    <name type="scientific">Allohahella marinimesophila</name>
    <dbReference type="NCBI Taxonomy" id="1054972"/>
    <lineage>
        <taxon>Bacteria</taxon>
        <taxon>Pseudomonadati</taxon>
        <taxon>Pseudomonadota</taxon>
        <taxon>Gammaproteobacteria</taxon>
        <taxon>Oceanospirillales</taxon>
        <taxon>Hahellaceae</taxon>
        <taxon>Allohahella</taxon>
    </lineage>
</organism>
<evidence type="ECO:0000313" key="3">
    <source>
        <dbReference type="EMBL" id="GAA3955627.1"/>
    </source>
</evidence>
<dbReference type="RefSeq" id="WP_344804458.1">
    <property type="nucleotide sequence ID" value="NZ_BAABBO010000007.1"/>
</dbReference>
<accession>A0ABP7NXH6</accession>
<dbReference type="Proteomes" id="UP001501337">
    <property type="component" value="Unassembled WGS sequence"/>
</dbReference>
<evidence type="ECO:0008006" key="5">
    <source>
        <dbReference type="Google" id="ProtNLM"/>
    </source>
</evidence>
<reference evidence="4" key="1">
    <citation type="journal article" date="2019" name="Int. J. Syst. Evol. Microbiol.">
        <title>The Global Catalogue of Microorganisms (GCM) 10K type strain sequencing project: providing services to taxonomists for standard genome sequencing and annotation.</title>
        <authorList>
            <consortium name="The Broad Institute Genomics Platform"/>
            <consortium name="The Broad Institute Genome Sequencing Center for Infectious Disease"/>
            <person name="Wu L."/>
            <person name="Ma J."/>
        </authorList>
    </citation>
    <scope>NUCLEOTIDE SEQUENCE [LARGE SCALE GENOMIC DNA]</scope>
    <source>
        <strain evidence="4">JCM 17555</strain>
    </source>
</reference>
<evidence type="ECO:0000256" key="1">
    <source>
        <dbReference type="SAM" id="MobiDB-lite"/>
    </source>
</evidence>
<feature type="region of interest" description="Disordered" evidence="1">
    <location>
        <begin position="181"/>
        <end position="223"/>
    </location>
</feature>
<keyword evidence="2" id="KW-0472">Membrane</keyword>
<feature type="transmembrane region" description="Helical" evidence="2">
    <location>
        <begin position="21"/>
        <end position="43"/>
    </location>
</feature>
<evidence type="ECO:0000256" key="2">
    <source>
        <dbReference type="SAM" id="Phobius"/>
    </source>
</evidence>
<comment type="caution">
    <text evidence="3">The sequence shown here is derived from an EMBL/GenBank/DDBJ whole genome shotgun (WGS) entry which is preliminary data.</text>
</comment>